<dbReference type="EMBL" id="CP138894">
    <property type="protein sequence ID" value="WPK23256.1"/>
    <property type="molecule type" value="Genomic_DNA"/>
</dbReference>
<sequence length="298" mass="33340">MCSLQIISPVRRVVYAHQAQNFPGPTLYSLLQTQPSANMFQSWADAEDDIPVPEITTNADGTKTVVSFRLNAKGQKVKITQKIKEVKVKERVHPSIAVRRGWAKYGKEKHTSPGPDTRTTQLGEKVELKLAASWKEMEKKEEDERAEEKANLVGTKRLKCRICGSGLHLTFQCPFKDTLGGEAVAEAAGEALESTKYVPAHLRAGAPSKEERDDSCTLRVSQLNTMVNEDMIRGELFGKYGPLQRVTLITHRDTGESKGFAYVTFHSESMAERALNELNGKGFYSLILRLEWSKKKKT</sequence>
<comment type="similarity">
    <text evidence="5">Belongs to the eIF-3 subunit G family.</text>
</comment>
<dbReference type="SMART" id="SM00360">
    <property type="entry name" value="RRM"/>
    <property type="match status" value="1"/>
</dbReference>
<comment type="function">
    <text evidence="5">RNA-binding component of the eukaryotic translation initiation factor 3 (eIF-3) complex, which is involved in protein synthesis of a specialized repertoire of mRNAs and, together with other initiation factors, stimulates binding of mRNA and methionyl-tRNAi to the 40S ribosome. The eIF-3 complex specifically targets and initiates translation of a subset of mRNAs involved in cell proliferation. This subunit can bind 18S rRNA.</text>
</comment>
<keyword evidence="1 5" id="KW-0963">Cytoplasm</keyword>
<dbReference type="CDD" id="cd12408">
    <property type="entry name" value="RRM_eIF3G_like"/>
    <property type="match status" value="1"/>
</dbReference>
<dbReference type="PIRSF" id="PIRSF037949">
    <property type="entry name" value="Transl_init_eIF-3_RNA-bind"/>
    <property type="match status" value="1"/>
</dbReference>
<dbReference type="GO" id="GO:0003723">
    <property type="term" value="F:RNA binding"/>
    <property type="evidence" value="ECO:0007669"/>
    <property type="project" value="UniProtKB-UniRule"/>
</dbReference>
<dbReference type="Pfam" id="PF00076">
    <property type="entry name" value="RRM_1"/>
    <property type="match status" value="1"/>
</dbReference>
<dbReference type="GO" id="GO:0016282">
    <property type="term" value="C:eukaryotic 43S preinitiation complex"/>
    <property type="evidence" value="ECO:0007669"/>
    <property type="project" value="UniProtKB-UniRule"/>
</dbReference>
<dbReference type="InterPro" id="IPR017334">
    <property type="entry name" value="eIF3_g"/>
</dbReference>
<evidence type="ECO:0000256" key="5">
    <source>
        <dbReference type="HAMAP-Rule" id="MF_03006"/>
    </source>
</evidence>
<feature type="domain" description="RRM" evidence="7">
    <location>
        <begin position="216"/>
        <end position="295"/>
    </location>
</feature>
<protein>
    <recommendedName>
        <fullName evidence="5">Eukaryotic translation initiation factor 3 subunit G</fullName>
        <shortName evidence="5">eIF3g</shortName>
    </recommendedName>
    <alternativeName>
        <fullName evidence="5">Eukaryotic translation initiation factor 3 RNA-binding subunit</fullName>
        <shortName evidence="5">eIF-3 RNA-binding subunit</shortName>
    </alternativeName>
    <alternativeName>
        <fullName evidence="5">Translation initiation factor eIF3 p33 subunit homolog</fullName>
        <shortName evidence="5">eIF3 p33 homolog</shortName>
    </alternativeName>
</protein>
<dbReference type="CDD" id="cd12933">
    <property type="entry name" value="eIF3G"/>
    <property type="match status" value="1"/>
</dbReference>
<dbReference type="Proteomes" id="UP001338582">
    <property type="component" value="Chromosome 1"/>
</dbReference>
<dbReference type="PROSITE" id="PS50102">
    <property type="entry name" value="RRM"/>
    <property type="match status" value="1"/>
</dbReference>
<name>A0AAX4H4Z8_9ASCO</name>
<dbReference type="Pfam" id="PF12353">
    <property type="entry name" value="eIF3g"/>
    <property type="match status" value="1"/>
</dbReference>
<keyword evidence="2 5" id="KW-0396">Initiation factor</keyword>
<dbReference type="HAMAP" id="MF_03006">
    <property type="entry name" value="eIF3g"/>
    <property type="match status" value="1"/>
</dbReference>
<dbReference type="InterPro" id="IPR024675">
    <property type="entry name" value="eIF3g_N"/>
</dbReference>
<evidence type="ECO:0000256" key="4">
    <source>
        <dbReference type="ARBA" id="ARBA00022917"/>
    </source>
</evidence>
<dbReference type="GO" id="GO:0005852">
    <property type="term" value="C:eukaryotic translation initiation factor 3 complex"/>
    <property type="evidence" value="ECO:0007669"/>
    <property type="project" value="UniProtKB-UniRule"/>
</dbReference>
<dbReference type="Gene3D" id="3.30.70.330">
    <property type="match status" value="1"/>
</dbReference>
<dbReference type="GO" id="GO:0001732">
    <property type="term" value="P:formation of cytoplasmic translation initiation complex"/>
    <property type="evidence" value="ECO:0007669"/>
    <property type="project" value="UniProtKB-UniRule"/>
</dbReference>
<evidence type="ECO:0000259" key="7">
    <source>
        <dbReference type="PROSITE" id="PS50102"/>
    </source>
</evidence>
<dbReference type="InterPro" id="IPR034240">
    <property type="entry name" value="eIF3G_RRM"/>
</dbReference>
<evidence type="ECO:0000313" key="8">
    <source>
        <dbReference type="EMBL" id="WPK23256.1"/>
    </source>
</evidence>
<dbReference type="PANTHER" id="PTHR10352">
    <property type="entry name" value="EUKARYOTIC TRANSLATION INITIATION FACTOR 3 SUBUNIT G"/>
    <property type="match status" value="1"/>
</dbReference>
<reference evidence="8 9" key="1">
    <citation type="submission" date="2023-10" db="EMBL/GenBank/DDBJ databases">
        <title>Draft Genome Sequence of Candida saopaulonensis from a very Premature Infant with Sepsis.</title>
        <authorList>
            <person name="Ning Y."/>
            <person name="Dai R."/>
            <person name="Xiao M."/>
            <person name="Xu Y."/>
            <person name="Yan Q."/>
            <person name="Zhang L."/>
        </authorList>
    </citation>
    <scope>NUCLEOTIDE SEQUENCE [LARGE SCALE GENOMIC DNA]</scope>
    <source>
        <strain evidence="8 9">19XY460</strain>
    </source>
</reference>
<proteinExistence type="inferred from homology"/>
<comment type="subcellular location">
    <subcellularLocation>
        <location evidence="5">Cytoplasm</location>
    </subcellularLocation>
</comment>
<keyword evidence="3 6" id="KW-0694">RNA-binding</keyword>
<organism evidence="8 9">
    <name type="scientific">Australozyma saopauloensis</name>
    <dbReference type="NCBI Taxonomy" id="291208"/>
    <lineage>
        <taxon>Eukaryota</taxon>
        <taxon>Fungi</taxon>
        <taxon>Dikarya</taxon>
        <taxon>Ascomycota</taxon>
        <taxon>Saccharomycotina</taxon>
        <taxon>Pichiomycetes</taxon>
        <taxon>Metschnikowiaceae</taxon>
        <taxon>Australozyma</taxon>
    </lineage>
</organism>
<dbReference type="InterPro" id="IPR000504">
    <property type="entry name" value="RRM_dom"/>
</dbReference>
<keyword evidence="4 5" id="KW-0648">Protein biosynthesis</keyword>
<dbReference type="InterPro" id="IPR012677">
    <property type="entry name" value="Nucleotide-bd_a/b_plait_sf"/>
</dbReference>
<keyword evidence="9" id="KW-1185">Reference proteome</keyword>
<accession>A0AAX4H4Z8</accession>
<dbReference type="SUPFAM" id="SSF54928">
    <property type="entry name" value="RNA-binding domain, RBD"/>
    <property type="match status" value="1"/>
</dbReference>
<evidence type="ECO:0000256" key="2">
    <source>
        <dbReference type="ARBA" id="ARBA00022540"/>
    </source>
</evidence>
<dbReference type="InterPro" id="IPR035979">
    <property type="entry name" value="RBD_domain_sf"/>
</dbReference>
<evidence type="ECO:0000256" key="1">
    <source>
        <dbReference type="ARBA" id="ARBA00022490"/>
    </source>
</evidence>
<dbReference type="AlphaFoldDB" id="A0AAX4H4Z8"/>
<evidence type="ECO:0000256" key="3">
    <source>
        <dbReference type="ARBA" id="ARBA00022884"/>
    </source>
</evidence>
<dbReference type="GO" id="GO:0003743">
    <property type="term" value="F:translation initiation factor activity"/>
    <property type="evidence" value="ECO:0007669"/>
    <property type="project" value="UniProtKB-UniRule"/>
</dbReference>
<evidence type="ECO:0000256" key="6">
    <source>
        <dbReference type="PROSITE-ProRule" id="PRU00176"/>
    </source>
</evidence>
<comment type="subunit">
    <text evidence="5">Component of the eukaryotic translation initiation factor 3 (eIF-3) complex.</text>
</comment>
<evidence type="ECO:0000313" key="9">
    <source>
        <dbReference type="Proteomes" id="UP001338582"/>
    </source>
</evidence>
<gene>
    <name evidence="5" type="primary">TIF35</name>
    <name evidence="8" type="ORF">PUMCH_000489</name>
</gene>
<dbReference type="GO" id="GO:0033290">
    <property type="term" value="C:eukaryotic 48S preinitiation complex"/>
    <property type="evidence" value="ECO:0007669"/>
    <property type="project" value="UniProtKB-UniRule"/>
</dbReference>